<evidence type="ECO:0000313" key="1">
    <source>
        <dbReference type="EMBL" id="KAK1276854.1"/>
    </source>
</evidence>
<dbReference type="AlphaFoldDB" id="A0AAV9BJL1"/>
<keyword evidence="2" id="KW-1185">Reference proteome</keyword>
<organism evidence="1 2">
    <name type="scientific">Acorus gramineus</name>
    <name type="common">Dwarf sweet flag</name>
    <dbReference type="NCBI Taxonomy" id="55184"/>
    <lineage>
        <taxon>Eukaryota</taxon>
        <taxon>Viridiplantae</taxon>
        <taxon>Streptophyta</taxon>
        <taxon>Embryophyta</taxon>
        <taxon>Tracheophyta</taxon>
        <taxon>Spermatophyta</taxon>
        <taxon>Magnoliopsida</taxon>
        <taxon>Liliopsida</taxon>
        <taxon>Acoraceae</taxon>
        <taxon>Acorus</taxon>
    </lineage>
</organism>
<proteinExistence type="predicted"/>
<reference evidence="1" key="1">
    <citation type="journal article" date="2023" name="Nat. Commun.">
        <title>Diploid and tetraploid genomes of Acorus and the evolution of monocots.</title>
        <authorList>
            <person name="Ma L."/>
            <person name="Liu K.W."/>
            <person name="Li Z."/>
            <person name="Hsiao Y.Y."/>
            <person name="Qi Y."/>
            <person name="Fu T."/>
            <person name="Tang G.D."/>
            <person name="Zhang D."/>
            <person name="Sun W.H."/>
            <person name="Liu D.K."/>
            <person name="Li Y."/>
            <person name="Chen G.Z."/>
            <person name="Liu X.D."/>
            <person name="Liao X.Y."/>
            <person name="Jiang Y.T."/>
            <person name="Yu X."/>
            <person name="Hao Y."/>
            <person name="Huang J."/>
            <person name="Zhao X.W."/>
            <person name="Ke S."/>
            <person name="Chen Y.Y."/>
            <person name="Wu W.L."/>
            <person name="Hsu J.L."/>
            <person name="Lin Y.F."/>
            <person name="Huang M.D."/>
            <person name="Li C.Y."/>
            <person name="Huang L."/>
            <person name="Wang Z.W."/>
            <person name="Zhao X."/>
            <person name="Zhong W.Y."/>
            <person name="Peng D.H."/>
            <person name="Ahmad S."/>
            <person name="Lan S."/>
            <person name="Zhang J.S."/>
            <person name="Tsai W.C."/>
            <person name="Van de Peer Y."/>
            <person name="Liu Z.J."/>
        </authorList>
    </citation>
    <scope>NUCLEOTIDE SEQUENCE</scope>
    <source>
        <strain evidence="1">SCP</strain>
    </source>
</reference>
<evidence type="ECO:0000313" key="2">
    <source>
        <dbReference type="Proteomes" id="UP001179952"/>
    </source>
</evidence>
<name>A0AAV9BJL1_ACOGR</name>
<comment type="caution">
    <text evidence="1">The sequence shown here is derived from an EMBL/GenBank/DDBJ whole genome shotgun (WGS) entry which is preliminary data.</text>
</comment>
<gene>
    <name evidence="1" type="ORF">QJS04_geneDACA000869</name>
</gene>
<dbReference type="Proteomes" id="UP001179952">
    <property type="component" value="Unassembled WGS sequence"/>
</dbReference>
<dbReference type="EMBL" id="JAUJYN010000003">
    <property type="protein sequence ID" value="KAK1276854.1"/>
    <property type="molecule type" value="Genomic_DNA"/>
</dbReference>
<accession>A0AAV9BJL1</accession>
<sequence length="61" mass="6675">MRGGGRTSKAAAGGDPFSFSFYSVQSKVKEKIEEKKRRMRGEREGTSDLGVTCATGFIWSP</sequence>
<reference evidence="1" key="2">
    <citation type="submission" date="2023-06" db="EMBL/GenBank/DDBJ databases">
        <authorList>
            <person name="Ma L."/>
            <person name="Liu K.-W."/>
            <person name="Li Z."/>
            <person name="Hsiao Y.-Y."/>
            <person name="Qi Y."/>
            <person name="Fu T."/>
            <person name="Tang G."/>
            <person name="Zhang D."/>
            <person name="Sun W.-H."/>
            <person name="Liu D.-K."/>
            <person name="Li Y."/>
            <person name="Chen G.-Z."/>
            <person name="Liu X.-D."/>
            <person name="Liao X.-Y."/>
            <person name="Jiang Y.-T."/>
            <person name="Yu X."/>
            <person name="Hao Y."/>
            <person name="Huang J."/>
            <person name="Zhao X.-W."/>
            <person name="Ke S."/>
            <person name="Chen Y.-Y."/>
            <person name="Wu W.-L."/>
            <person name="Hsu J.-L."/>
            <person name="Lin Y.-F."/>
            <person name="Huang M.-D."/>
            <person name="Li C.-Y."/>
            <person name="Huang L."/>
            <person name="Wang Z.-W."/>
            <person name="Zhao X."/>
            <person name="Zhong W.-Y."/>
            <person name="Peng D.-H."/>
            <person name="Ahmad S."/>
            <person name="Lan S."/>
            <person name="Zhang J.-S."/>
            <person name="Tsai W.-C."/>
            <person name="Van De Peer Y."/>
            <person name="Liu Z.-J."/>
        </authorList>
    </citation>
    <scope>NUCLEOTIDE SEQUENCE</scope>
    <source>
        <strain evidence="1">SCP</strain>
        <tissue evidence="1">Leaves</tissue>
    </source>
</reference>
<protein>
    <submittedName>
        <fullName evidence="1">Uncharacterized protein</fullName>
    </submittedName>
</protein>